<dbReference type="EMBL" id="JBHTMB010000240">
    <property type="protein sequence ID" value="MFD1236705.1"/>
    <property type="molecule type" value="Genomic_DNA"/>
</dbReference>
<keyword evidence="2" id="KW-0378">Hydrolase</keyword>
<comment type="caution">
    <text evidence="2">The sequence shown here is derived from an EMBL/GenBank/DDBJ whole genome shotgun (WGS) entry which is preliminary data.</text>
</comment>
<evidence type="ECO:0000259" key="1">
    <source>
        <dbReference type="Pfam" id="PF12697"/>
    </source>
</evidence>
<keyword evidence="3" id="KW-1185">Reference proteome</keyword>
<dbReference type="InterPro" id="IPR000073">
    <property type="entry name" value="AB_hydrolase_1"/>
</dbReference>
<organism evidence="2 3">
    <name type="scientific">Pseudonocardia benzenivorans</name>
    <dbReference type="NCBI Taxonomy" id="228005"/>
    <lineage>
        <taxon>Bacteria</taxon>
        <taxon>Bacillati</taxon>
        <taxon>Actinomycetota</taxon>
        <taxon>Actinomycetes</taxon>
        <taxon>Pseudonocardiales</taxon>
        <taxon>Pseudonocardiaceae</taxon>
        <taxon>Pseudonocardia</taxon>
    </lineage>
</organism>
<evidence type="ECO:0000313" key="2">
    <source>
        <dbReference type="EMBL" id="MFD1236705.1"/>
    </source>
</evidence>
<name>A0ABW3VQU8_9PSEU</name>
<dbReference type="InterPro" id="IPR050266">
    <property type="entry name" value="AB_hydrolase_sf"/>
</dbReference>
<dbReference type="PANTHER" id="PTHR43798:SF33">
    <property type="entry name" value="HYDROLASE, PUTATIVE (AFU_ORTHOLOGUE AFUA_2G14860)-RELATED"/>
    <property type="match status" value="1"/>
</dbReference>
<proteinExistence type="predicted"/>
<dbReference type="PANTHER" id="PTHR43798">
    <property type="entry name" value="MONOACYLGLYCEROL LIPASE"/>
    <property type="match status" value="1"/>
</dbReference>
<accession>A0ABW3VQU8</accession>
<sequence length="263" mass="27945">MTTVGGQLAAGLLPPERGHPLVSRPVDGFRLAYDRCGTGPAVVLLHGGHGDRTDWTDVAVSLRGTVVAPDLRGVGESDRWSAGDVSVPAQARSVAGLIDELRIGSVVVAGYGIGAAVALELATRRPGRVSGLVITPPPAVPPRATAGPLREVLARAWTRWSGPNVVDLSTRLDHLVAQSDRRLMRMSAPLGRGDVVTIPTTILWPLLDPLVRPSFFDRLSDRFTRVTVRGLPGVGHFVPVEQPPALVGAIHEMIEGRRARHAS</sequence>
<feature type="domain" description="AB hydrolase-1" evidence="1">
    <location>
        <begin position="42"/>
        <end position="247"/>
    </location>
</feature>
<dbReference type="Proteomes" id="UP001597182">
    <property type="component" value="Unassembled WGS sequence"/>
</dbReference>
<dbReference type="SUPFAM" id="SSF53474">
    <property type="entry name" value="alpha/beta-Hydrolases"/>
    <property type="match status" value="1"/>
</dbReference>
<dbReference type="RefSeq" id="WP_013674402.1">
    <property type="nucleotide sequence ID" value="NZ_BAABKS010000090.1"/>
</dbReference>
<dbReference type="PRINTS" id="PR00111">
    <property type="entry name" value="ABHYDROLASE"/>
</dbReference>
<dbReference type="InterPro" id="IPR029058">
    <property type="entry name" value="AB_hydrolase_fold"/>
</dbReference>
<dbReference type="Gene3D" id="3.40.50.1820">
    <property type="entry name" value="alpha/beta hydrolase"/>
    <property type="match status" value="1"/>
</dbReference>
<dbReference type="GO" id="GO:0016787">
    <property type="term" value="F:hydrolase activity"/>
    <property type="evidence" value="ECO:0007669"/>
    <property type="project" value="UniProtKB-KW"/>
</dbReference>
<reference evidence="3" key="1">
    <citation type="journal article" date="2019" name="Int. J. Syst. Evol. Microbiol.">
        <title>The Global Catalogue of Microorganisms (GCM) 10K type strain sequencing project: providing services to taxonomists for standard genome sequencing and annotation.</title>
        <authorList>
            <consortium name="The Broad Institute Genomics Platform"/>
            <consortium name="The Broad Institute Genome Sequencing Center for Infectious Disease"/>
            <person name="Wu L."/>
            <person name="Ma J."/>
        </authorList>
    </citation>
    <scope>NUCLEOTIDE SEQUENCE [LARGE SCALE GENOMIC DNA]</scope>
    <source>
        <strain evidence="3">CCUG 49018</strain>
    </source>
</reference>
<evidence type="ECO:0000313" key="3">
    <source>
        <dbReference type="Proteomes" id="UP001597182"/>
    </source>
</evidence>
<protein>
    <submittedName>
        <fullName evidence="2">Alpha/beta fold hydrolase</fullName>
    </submittedName>
</protein>
<dbReference type="Pfam" id="PF12697">
    <property type="entry name" value="Abhydrolase_6"/>
    <property type="match status" value="1"/>
</dbReference>
<gene>
    <name evidence="2" type="ORF">ACFQ34_25750</name>
</gene>